<evidence type="ECO:0000256" key="3">
    <source>
        <dbReference type="ARBA" id="ARBA00022452"/>
    </source>
</evidence>
<dbReference type="Gene3D" id="2.60.40.1120">
    <property type="entry name" value="Carboxypeptidase-like, regulatory domain"/>
    <property type="match status" value="1"/>
</dbReference>
<dbReference type="Pfam" id="PF00593">
    <property type="entry name" value="TonB_dep_Rec_b-barrel"/>
    <property type="match status" value="1"/>
</dbReference>
<dbReference type="InterPro" id="IPR023996">
    <property type="entry name" value="TonB-dep_OMP_SusC/RagA"/>
</dbReference>
<comment type="subcellular location">
    <subcellularLocation>
        <location evidence="1 8">Cell outer membrane</location>
        <topology evidence="1 8">Multi-pass membrane protein</topology>
    </subcellularLocation>
</comment>
<evidence type="ECO:0000256" key="1">
    <source>
        <dbReference type="ARBA" id="ARBA00004571"/>
    </source>
</evidence>
<dbReference type="InterPro" id="IPR039426">
    <property type="entry name" value="TonB-dep_rcpt-like"/>
</dbReference>
<keyword evidence="4 8" id="KW-0812">Transmembrane</keyword>
<protein>
    <submittedName>
        <fullName evidence="12">TonB-linked outer membrane protein, SusC/RagA family</fullName>
    </submittedName>
</protein>
<dbReference type="Pfam" id="PF13715">
    <property type="entry name" value="CarbopepD_reg_2"/>
    <property type="match status" value="1"/>
</dbReference>
<evidence type="ECO:0000256" key="7">
    <source>
        <dbReference type="ARBA" id="ARBA00023237"/>
    </source>
</evidence>
<dbReference type="EMBL" id="FUWZ01000003">
    <property type="protein sequence ID" value="SKA33810.1"/>
    <property type="molecule type" value="Genomic_DNA"/>
</dbReference>
<feature type="domain" description="TonB-dependent receptor-like beta-barrel" evidence="10">
    <location>
        <begin position="501"/>
        <end position="1136"/>
    </location>
</feature>
<name>A0A1T4T010_9BACT</name>
<feature type="domain" description="TonB-dependent receptor plug" evidence="11">
    <location>
        <begin position="228"/>
        <end position="333"/>
    </location>
</feature>
<dbReference type="NCBIfam" id="TIGR04056">
    <property type="entry name" value="OMP_RagA_SusC"/>
    <property type="match status" value="1"/>
</dbReference>
<keyword evidence="3 8" id="KW-1134">Transmembrane beta strand</keyword>
<evidence type="ECO:0000313" key="13">
    <source>
        <dbReference type="Proteomes" id="UP000190367"/>
    </source>
</evidence>
<reference evidence="13" key="1">
    <citation type="submission" date="2017-02" db="EMBL/GenBank/DDBJ databases">
        <authorList>
            <person name="Varghese N."/>
            <person name="Submissions S."/>
        </authorList>
    </citation>
    <scope>NUCLEOTIDE SEQUENCE [LARGE SCALE GENOMIC DNA]</scope>
    <source>
        <strain evidence="13">DSM 22224</strain>
    </source>
</reference>
<evidence type="ECO:0000256" key="8">
    <source>
        <dbReference type="PROSITE-ProRule" id="PRU01360"/>
    </source>
</evidence>
<evidence type="ECO:0000259" key="10">
    <source>
        <dbReference type="Pfam" id="PF00593"/>
    </source>
</evidence>
<dbReference type="SUPFAM" id="SSF56935">
    <property type="entry name" value="Porins"/>
    <property type="match status" value="1"/>
</dbReference>
<dbReference type="Gene3D" id="2.40.170.20">
    <property type="entry name" value="TonB-dependent receptor, beta-barrel domain"/>
    <property type="match status" value="1"/>
</dbReference>
<dbReference type="InterPro" id="IPR000531">
    <property type="entry name" value="Beta-barrel_TonB"/>
</dbReference>
<gene>
    <name evidence="12" type="ORF">SAMN04488128_103898</name>
</gene>
<sequence>MNFRNPYKGVFCPTTRNPRHQYLTKFLNVMKLTFLLMTVAFMQVSAAAFSQQVTLQLEKASLKTVFAEIRRQTGYEVLFSTEILEKATPVSIRVKDASIDEVMATALYHQPLSYRVEGKIILIGNKTPVSATTPVTVKMPVKGRVTNDKGEPLPGVSILEKGTANGTITDGQGAFSLNVQGPASVLVVRFIGYAQQDIKAAATMNIVLLEDLSSMSEVVVVGYGSQKKANLTGAVSSVKMDEVLGDRPVSSASQALQGAVPGLQITYGSGQPGTSTAINIRGYTSINGGEPLVLVDNVPMDIDDVNPKDIDNVTVLKDAAAASIYGARAAFGVILVTTKKGKKNQPVRFNYSNNFTFSSPTTLPKKATPLELVRALKDFGTNSYWTGQNVNTWLKLLEEYQQAPATYPDGYTTVNGLKYPLMETDLYGELFNRGFEQMHNFSFGGGSEKTTFRVSGGYTGEDGILVTNKDKYTRYNFNAYLGTELTKNLNASVNLFYKNSNRTTPADFGSLFYNAITYSSYIPTGYGTAPNGDVLPYNTPNNVVRTEPVNTTFGDDLRLFGKLEYNPLNGLKITGEYTYNKKNEDNRQIRGKNEYINAATYDRQFLNNNTRYTRANDRTVYQAVNLYASYTRALGQHHATVLIGTNQEISKQENFSINRLDILSPQVPSLSTSTGTIAGGDGFGEYAISGYFGRINYDYKNKYLLEVNGRFDGSSRFAPGHRFGFFPSVSAGWNVSEEAFMKPLSPVLSQWKLRASFGEIGNQVVFKKDKAGNRVPNYYPYIPGMEPYNAAWTDPATNIRYVSLGMPALVSSDFTWETVRTLDFGTDFSLFRDRLNTTFDWYRRSTLNMLAPGAELPAILGAPAPLQNVADLESKGWELQMSWKDKIRTVSYSIGFNLSDSRAFITRYNNPAGLLNINANGQLDNFYTGQEIGEIWGFGTYGFYTVDDFQKGSLDANLQKGTLLPGVPGYRGVPQNPGDIRYEDLNGDGQIFTGNNTLSDPGDRKIIGNAQRRFQFGVFGNASWNNFDFSFFLQGVGKRDLWLSNQLYWPYLNQFGTMYKHNLDYWTPTNPNGFYPRGYPDGAGNADKSRFVQTKYLSNGAYLRVKNITLGYTVPKSLLKRIFIDNVRVFVTGENLFTFDHLPDGMEADASIVSDGGIYPFLKKYSFGLNVNF</sequence>
<evidence type="ECO:0000256" key="6">
    <source>
        <dbReference type="ARBA" id="ARBA00023136"/>
    </source>
</evidence>
<dbReference type="Pfam" id="PF07715">
    <property type="entry name" value="Plug"/>
    <property type="match status" value="1"/>
</dbReference>
<dbReference type="Proteomes" id="UP000190367">
    <property type="component" value="Unassembled WGS sequence"/>
</dbReference>
<evidence type="ECO:0000256" key="5">
    <source>
        <dbReference type="ARBA" id="ARBA00023077"/>
    </source>
</evidence>
<dbReference type="InterPro" id="IPR023997">
    <property type="entry name" value="TonB-dep_OMP_SusC/RagA_CS"/>
</dbReference>
<dbReference type="SUPFAM" id="SSF49464">
    <property type="entry name" value="Carboxypeptidase regulatory domain-like"/>
    <property type="match status" value="1"/>
</dbReference>
<dbReference type="InterPro" id="IPR012910">
    <property type="entry name" value="Plug_dom"/>
</dbReference>
<comment type="similarity">
    <text evidence="8 9">Belongs to the TonB-dependent receptor family.</text>
</comment>
<dbReference type="PROSITE" id="PS52016">
    <property type="entry name" value="TONB_DEPENDENT_REC_3"/>
    <property type="match status" value="1"/>
</dbReference>
<keyword evidence="7 8" id="KW-0998">Cell outer membrane</keyword>
<dbReference type="InterPro" id="IPR008969">
    <property type="entry name" value="CarboxyPept-like_regulatory"/>
</dbReference>
<evidence type="ECO:0000313" key="12">
    <source>
        <dbReference type="EMBL" id="SKA33810.1"/>
    </source>
</evidence>
<dbReference type="GO" id="GO:0009279">
    <property type="term" value="C:cell outer membrane"/>
    <property type="evidence" value="ECO:0007669"/>
    <property type="project" value="UniProtKB-SubCell"/>
</dbReference>
<keyword evidence="5 9" id="KW-0798">TonB box</keyword>
<dbReference type="Gene3D" id="2.170.130.10">
    <property type="entry name" value="TonB-dependent receptor, plug domain"/>
    <property type="match status" value="1"/>
</dbReference>
<dbReference type="STRING" id="634771.SAMN04488128_103898"/>
<organism evidence="12 13">
    <name type="scientific">Chitinophaga eiseniae</name>
    <dbReference type="NCBI Taxonomy" id="634771"/>
    <lineage>
        <taxon>Bacteria</taxon>
        <taxon>Pseudomonadati</taxon>
        <taxon>Bacteroidota</taxon>
        <taxon>Chitinophagia</taxon>
        <taxon>Chitinophagales</taxon>
        <taxon>Chitinophagaceae</taxon>
        <taxon>Chitinophaga</taxon>
    </lineage>
</organism>
<dbReference type="InterPro" id="IPR037066">
    <property type="entry name" value="Plug_dom_sf"/>
</dbReference>
<accession>A0A1T4T010</accession>
<keyword evidence="2 8" id="KW-0813">Transport</keyword>
<evidence type="ECO:0000256" key="9">
    <source>
        <dbReference type="RuleBase" id="RU003357"/>
    </source>
</evidence>
<evidence type="ECO:0000256" key="2">
    <source>
        <dbReference type="ARBA" id="ARBA00022448"/>
    </source>
</evidence>
<dbReference type="AlphaFoldDB" id="A0A1T4T010"/>
<evidence type="ECO:0000259" key="11">
    <source>
        <dbReference type="Pfam" id="PF07715"/>
    </source>
</evidence>
<keyword evidence="6 8" id="KW-0472">Membrane</keyword>
<evidence type="ECO:0000256" key="4">
    <source>
        <dbReference type="ARBA" id="ARBA00022692"/>
    </source>
</evidence>
<dbReference type="InterPro" id="IPR036942">
    <property type="entry name" value="Beta-barrel_TonB_sf"/>
</dbReference>
<keyword evidence="13" id="KW-1185">Reference proteome</keyword>
<proteinExistence type="inferred from homology"/>
<dbReference type="NCBIfam" id="TIGR04057">
    <property type="entry name" value="SusC_RagA_signa"/>
    <property type="match status" value="1"/>
</dbReference>